<accession>A0A0F9RF18</accession>
<organism evidence="1">
    <name type="scientific">marine sediment metagenome</name>
    <dbReference type="NCBI Taxonomy" id="412755"/>
    <lineage>
        <taxon>unclassified sequences</taxon>
        <taxon>metagenomes</taxon>
        <taxon>ecological metagenomes</taxon>
    </lineage>
</organism>
<sequence length="82" mass="9361">MKYKELVADLFMLSGHDEGNYTTLPILSSFSIPAVEDVTEKAALISFEHGSIWIPKSQMRINPEGVIYLANWLYEKHFEPTT</sequence>
<dbReference type="AlphaFoldDB" id="A0A0F9RF18"/>
<name>A0A0F9RF18_9ZZZZ</name>
<dbReference type="EMBL" id="LAZR01000969">
    <property type="protein sequence ID" value="KKN53484.1"/>
    <property type="molecule type" value="Genomic_DNA"/>
</dbReference>
<gene>
    <name evidence="1" type="ORF">LCGC14_0601810</name>
</gene>
<proteinExistence type="predicted"/>
<evidence type="ECO:0000313" key="1">
    <source>
        <dbReference type="EMBL" id="KKN53484.1"/>
    </source>
</evidence>
<protein>
    <submittedName>
        <fullName evidence="1">Uncharacterized protein</fullName>
    </submittedName>
</protein>
<comment type="caution">
    <text evidence="1">The sequence shown here is derived from an EMBL/GenBank/DDBJ whole genome shotgun (WGS) entry which is preliminary data.</text>
</comment>
<reference evidence="1" key="1">
    <citation type="journal article" date="2015" name="Nature">
        <title>Complex archaea that bridge the gap between prokaryotes and eukaryotes.</title>
        <authorList>
            <person name="Spang A."/>
            <person name="Saw J.H."/>
            <person name="Jorgensen S.L."/>
            <person name="Zaremba-Niedzwiedzka K."/>
            <person name="Martijn J."/>
            <person name="Lind A.E."/>
            <person name="van Eijk R."/>
            <person name="Schleper C."/>
            <person name="Guy L."/>
            <person name="Ettema T.J."/>
        </authorList>
    </citation>
    <scope>NUCLEOTIDE SEQUENCE</scope>
</reference>